<dbReference type="Pfam" id="PF13585">
    <property type="entry name" value="CHU_C"/>
    <property type="match status" value="1"/>
</dbReference>
<dbReference type="RefSeq" id="WP_079685774.1">
    <property type="nucleotide sequence ID" value="NZ_FUZU01000001.1"/>
</dbReference>
<protein>
    <submittedName>
        <fullName evidence="1">Gliding motility-associated C-terminal domain-containing protein</fullName>
    </submittedName>
</protein>
<evidence type="ECO:0000313" key="1">
    <source>
        <dbReference type="EMBL" id="SKC52176.1"/>
    </source>
</evidence>
<reference evidence="1 2" key="1">
    <citation type="submission" date="2017-02" db="EMBL/GenBank/DDBJ databases">
        <authorList>
            <person name="Peterson S.W."/>
        </authorList>
    </citation>
    <scope>NUCLEOTIDE SEQUENCE [LARGE SCALE GENOMIC DNA]</scope>
    <source>
        <strain evidence="1 2">DSM 25262</strain>
    </source>
</reference>
<dbReference type="InterPro" id="IPR013783">
    <property type="entry name" value="Ig-like_fold"/>
</dbReference>
<dbReference type="Proteomes" id="UP000190961">
    <property type="component" value="Unassembled WGS sequence"/>
</dbReference>
<sequence length="647" mass="70104">MRGKVCILFIVGLLISWKGWCQYTSTNSKFTVNEVKGCTGLNIQVTHNVLPACGSGGIFCVIDYGDGRPGQPFVNGDIANYPTAGNFKLKIIYSTTTVDNDSIPVSITANEPPAFEPYSCNGNQVSVKVTESNYAYYIFNYNDATAEVTKPANSATDIHTYATSSVRNVSVRGYNGPGTADNCVSNTLPVTVAAVLPAAKISQVEVLNTTDVKVDFASDPSIQYRLMIGTNNATSFQQYKTIYSPAAATLTETIPNIRPDDNFYCFRVDTYNPCGNNVAASSPIVCSTNFDVAAQNNQNNLTWNTATASGAHPLASFTVVKNSAALTPTLAASLRAYSDTDVVCGTSYTYRLESNYPGNVKSLSLPKTVTAFSTDIPAAIQNISAAVNPAGNSVQLSWVQDPAFNAAEYTILKSENGSYTPRSTTTQTNFTDDQYSTGSGSCYKIQYTDACNNKSLQSLEACPLALTGNVQGDNAINISWTPYTGWTGGVKNYFIEKYNANGELLQTIDAGSNTSYADNGQDLVNQVYRYIIYAYANDGTITQSVSNTLEMIKRPNIFYPTGFTPNNDGLNDTFTVFGQFVTKFEMGIFNRWGEMMYTTEDIDGAGWDGTYKGALMPEGTYVFKATITDLTGKTFERSGAIFLIHKK</sequence>
<dbReference type="EMBL" id="FUZU01000001">
    <property type="protein sequence ID" value="SKC52176.1"/>
    <property type="molecule type" value="Genomic_DNA"/>
</dbReference>
<name>A0A1T5JLC1_9BACT</name>
<proteinExistence type="predicted"/>
<dbReference type="InterPro" id="IPR036116">
    <property type="entry name" value="FN3_sf"/>
</dbReference>
<keyword evidence="2" id="KW-1185">Reference proteome</keyword>
<organism evidence="1 2">
    <name type="scientific">Ohtaekwangia koreensis</name>
    <dbReference type="NCBI Taxonomy" id="688867"/>
    <lineage>
        <taxon>Bacteria</taxon>
        <taxon>Pseudomonadati</taxon>
        <taxon>Bacteroidota</taxon>
        <taxon>Cytophagia</taxon>
        <taxon>Cytophagales</taxon>
        <taxon>Fulvivirgaceae</taxon>
        <taxon>Ohtaekwangia</taxon>
    </lineage>
</organism>
<dbReference type="OrthoDB" id="631648at2"/>
<evidence type="ECO:0000313" key="2">
    <source>
        <dbReference type="Proteomes" id="UP000190961"/>
    </source>
</evidence>
<dbReference type="AlphaFoldDB" id="A0A1T5JLC1"/>
<gene>
    <name evidence="1" type="ORF">SAMN05660236_1220</name>
</gene>
<dbReference type="SUPFAM" id="SSF49265">
    <property type="entry name" value="Fibronectin type III"/>
    <property type="match status" value="2"/>
</dbReference>
<dbReference type="NCBIfam" id="TIGR04131">
    <property type="entry name" value="Bac_Flav_CTERM"/>
    <property type="match status" value="1"/>
</dbReference>
<dbReference type="InterPro" id="IPR026341">
    <property type="entry name" value="T9SS_type_B"/>
</dbReference>
<dbReference type="STRING" id="688867.SAMN05660236_1220"/>
<dbReference type="Gene3D" id="2.60.40.10">
    <property type="entry name" value="Immunoglobulins"/>
    <property type="match status" value="2"/>
</dbReference>
<accession>A0A1T5JLC1</accession>